<evidence type="ECO:0000313" key="2">
    <source>
        <dbReference type="Proteomes" id="UP000054928"/>
    </source>
</evidence>
<dbReference type="GeneID" id="36401721"/>
<dbReference type="EMBL" id="CCYD01003042">
    <property type="protein sequence ID" value="CEG48869.1"/>
    <property type="molecule type" value="Genomic_DNA"/>
</dbReference>
<proteinExistence type="predicted"/>
<dbReference type="Proteomes" id="UP000054928">
    <property type="component" value="Unassembled WGS sequence"/>
</dbReference>
<protein>
    <submittedName>
        <fullName evidence="1">Uncharacterized protein</fullName>
    </submittedName>
</protein>
<dbReference type="RefSeq" id="XP_024585238.1">
    <property type="nucleotide sequence ID" value="XM_024719994.1"/>
</dbReference>
<evidence type="ECO:0000313" key="1">
    <source>
        <dbReference type="EMBL" id="CEG48869.1"/>
    </source>
</evidence>
<name>A0A0P1B3G1_PLAHL</name>
<reference evidence="2" key="1">
    <citation type="submission" date="2014-09" db="EMBL/GenBank/DDBJ databases">
        <authorList>
            <person name="Sharma Rahul"/>
            <person name="Thines Marco"/>
        </authorList>
    </citation>
    <scope>NUCLEOTIDE SEQUENCE [LARGE SCALE GENOMIC DNA]</scope>
</reference>
<organism evidence="1 2">
    <name type="scientific">Plasmopara halstedii</name>
    <name type="common">Downy mildew of sunflower</name>
    <dbReference type="NCBI Taxonomy" id="4781"/>
    <lineage>
        <taxon>Eukaryota</taxon>
        <taxon>Sar</taxon>
        <taxon>Stramenopiles</taxon>
        <taxon>Oomycota</taxon>
        <taxon>Peronosporomycetes</taxon>
        <taxon>Peronosporales</taxon>
        <taxon>Peronosporaceae</taxon>
        <taxon>Plasmopara</taxon>
    </lineage>
</organism>
<dbReference type="AlphaFoldDB" id="A0A0P1B3G1"/>
<accession>A0A0P1B3G1</accession>
<sequence length="85" mass="10186">MRTQKHSRLLITTIFTLKQLQLSSSLLQLSPRLFSPNDNLSSERSVRILRALYVSFREIFQILIDPRMQIYRHRRNLYATLIVRI</sequence>
<keyword evidence="2" id="KW-1185">Reference proteome</keyword>